<evidence type="ECO:0000256" key="1">
    <source>
        <dbReference type="SAM" id="MobiDB-lite"/>
    </source>
</evidence>
<proteinExistence type="predicted"/>
<accession>A0AAW1RKL1</accession>
<gene>
    <name evidence="2" type="ORF">WJX81_005928</name>
</gene>
<organism evidence="2 3">
    <name type="scientific">Elliptochloris bilobata</name>
    <dbReference type="NCBI Taxonomy" id="381761"/>
    <lineage>
        <taxon>Eukaryota</taxon>
        <taxon>Viridiplantae</taxon>
        <taxon>Chlorophyta</taxon>
        <taxon>core chlorophytes</taxon>
        <taxon>Trebouxiophyceae</taxon>
        <taxon>Trebouxiophyceae incertae sedis</taxon>
        <taxon>Elliptochloris clade</taxon>
        <taxon>Elliptochloris</taxon>
    </lineage>
</organism>
<dbReference type="EMBL" id="JALJOU010000034">
    <property type="protein sequence ID" value="KAK9834051.1"/>
    <property type="molecule type" value="Genomic_DNA"/>
</dbReference>
<dbReference type="Proteomes" id="UP001445335">
    <property type="component" value="Unassembled WGS sequence"/>
</dbReference>
<protein>
    <submittedName>
        <fullName evidence="2">Uncharacterized protein</fullName>
    </submittedName>
</protein>
<feature type="region of interest" description="Disordered" evidence="1">
    <location>
        <begin position="1"/>
        <end position="26"/>
    </location>
</feature>
<name>A0AAW1RKL1_9CHLO</name>
<sequence>MLVRGQATRPLIGSTEGRPTAPTTSRRAAVTAGLVGVLLSAVGAPSLRAAATEERDVAPPTSQPADPQQTLLGGGAHSSEEAASVQQAPGPASTGSPVQADRLPASGDAPPVAPALSDKTESGPASGEEDERRKQRRRKRGRIRELEEIRAELAEKELVLIAKQQELLDKEQTLLVLQQELDIERKLRALLTKEKEKAEEEAALAMGLCTGGSMLS</sequence>
<evidence type="ECO:0000313" key="2">
    <source>
        <dbReference type="EMBL" id="KAK9834051.1"/>
    </source>
</evidence>
<feature type="region of interest" description="Disordered" evidence="1">
    <location>
        <begin position="49"/>
        <end position="143"/>
    </location>
</feature>
<dbReference type="AlphaFoldDB" id="A0AAW1RKL1"/>
<keyword evidence="3" id="KW-1185">Reference proteome</keyword>
<reference evidence="2 3" key="1">
    <citation type="journal article" date="2024" name="Nat. Commun.">
        <title>Phylogenomics reveals the evolutionary origins of lichenization in chlorophyte algae.</title>
        <authorList>
            <person name="Puginier C."/>
            <person name="Libourel C."/>
            <person name="Otte J."/>
            <person name="Skaloud P."/>
            <person name="Haon M."/>
            <person name="Grisel S."/>
            <person name="Petersen M."/>
            <person name="Berrin J.G."/>
            <person name="Delaux P.M."/>
            <person name="Dal Grande F."/>
            <person name="Keller J."/>
        </authorList>
    </citation>
    <scope>NUCLEOTIDE SEQUENCE [LARGE SCALE GENOMIC DNA]</scope>
    <source>
        <strain evidence="2 3">SAG 245.80</strain>
    </source>
</reference>
<comment type="caution">
    <text evidence="2">The sequence shown here is derived from an EMBL/GenBank/DDBJ whole genome shotgun (WGS) entry which is preliminary data.</text>
</comment>
<evidence type="ECO:0000313" key="3">
    <source>
        <dbReference type="Proteomes" id="UP001445335"/>
    </source>
</evidence>